<dbReference type="InterPro" id="IPR032675">
    <property type="entry name" value="LRR_dom_sf"/>
</dbReference>
<comment type="subcellular location">
    <subcellularLocation>
        <location evidence="1">Membrane</location>
        <topology evidence="1">Single-pass membrane protein</topology>
    </subcellularLocation>
</comment>
<feature type="chain" id="PRO_5035461659" evidence="7">
    <location>
        <begin position="49"/>
        <end position="169"/>
    </location>
</feature>
<evidence type="ECO:0000313" key="8">
    <source>
        <dbReference type="EMBL" id="CAH1233959.1"/>
    </source>
</evidence>
<evidence type="ECO:0000256" key="6">
    <source>
        <dbReference type="ARBA" id="ARBA00023157"/>
    </source>
</evidence>
<dbReference type="Gene3D" id="3.80.10.10">
    <property type="entry name" value="Ribonuclease Inhibitor"/>
    <property type="match status" value="1"/>
</dbReference>
<dbReference type="PANTHER" id="PTHR22650:SF4">
    <property type="entry name" value="LEUCINE-RICH REPEAT AND TRANSMEMBRANE DOMAIN-CONTAINING PROTEIN 2-LIKE"/>
    <property type="match status" value="1"/>
</dbReference>
<gene>
    <name evidence="8" type="primary">SLIT2</name>
    <name evidence="8" type="ORF">BLAG_LOCUS2540</name>
</gene>
<dbReference type="PANTHER" id="PTHR22650">
    <property type="entry name" value="GLYCOPROTEIN IB BETA"/>
    <property type="match status" value="1"/>
</dbReference>
<dbReference type="Proteomes" id="UP000838412">
    <property type="component" value="Chromosome 1"/>
</dbReference>
<dbReference type="AlphaFoldDB" id="A0A8J9WEK7"/>
<sequence>MSRPSSKALQCAEVYVSGEKRFERFIMLVKRMLVLLLIVLKEAGPTAAQTCSSSCSSSRCDCYNSGLTSVPQDLPTTITLLDLGGNDITTVVEKKRLKEFNMGVKRMLVLLLIVLKEAGPAAAQTCSSSCLSDCWCNALGLTTGLYSHGASIYPKTCGNFQSQCDSIHP</sequence>
<keyword evidence="4" id="KW-1133">Transmembrane helix</keyword>
<evidence type="ECO:0000313" key="9">
    <source>
        <dbReference type="Proteomes" id="UP000838412"/>
    </source>
</evidence>
<organism evidence="8 9">
    <name type="scientific">Branchiostoma lanceolatum</name>
    <name type="common">Common lancelet</name>
    <name type="synonym">Amphioxus lanceolatum</name>
    <dbReference type="NCBI Taxonomy" id="7740"/>
    <lineage>
        <taxon>Eukaryota</taxon>
        <taxon>Metazoa</taxon>
        <taxon>Chordata</taxon>
        <taxon>Cephalochordata</taxon>
        <taxon>Leptocardii</taxon>
        <taxon>Amphioxiformes</taxon>
        <taxon>Branchiostomatidae</taxon>
        <taxon>Branchiostoma</taxon>
    </lineage>
</organism>
<evidence type="ECO:0000256" key="5">
    <source>
        <dbReference type="ARBA" id="ARBA00023136"/>
    </source>
</evidence>
<dbReference type="EMBL" id="OV696686">
    <property type="protein sequence ID" value="CAH1233959.1"/>
    <property type="molecule type" value="Genomic_DNA"/>
</dbReference>
<evidence type="ECO:0000256" key="3">
    <source>
        <dbReference type="ARBA" id="ARBA00022889"/>
    </source>
</evidence>
<reference evidence="8" key="1">
    <citation type="submission" date="2022-01" db="EMBL/GenBank/DDBJ databases">
        <authorList>
            <person name="Braso-Vives M."/>
        </authorList>
    </citation>
    <scope>NUCLEOTIDE SEQUENCE</scope>
</reference>
<keyword evidence="6" id="KW-1015">Disulfide bond</keyword>
<feature type="signal peptide" evidence="7">
    <location>
        <begin position="1"/>
        <end position="48"/>
    </location>
</feature>
<accession>A0A8J9WEK7</accession>
<keyword evidence="5" id="KW-0472">Membrane</keyword>
<evidence type="ECO:0000256" key="7">
    <source>
        <dbReference type="SAM" id="SignalP"/>
    </source>
</evidence>
<evidence type="ECO:0000256" key="4">
    <source>
        <dbReference type="ARBA" id="ARBA00022989"/>
    </source>
</evidence>
<name>A0A8J9WEK7_BRALA</name>
<evidence type="ECO:0000256" key="2">
    <source>
        <dbReference type="ARBA" id="ARBA00022692"/>
    </source>
</evidence>
<dbReference type="SUPFAM" id="SSF52058">
    <property type="entry name" value="L domain-like"/>
    <property type="match status" value="1"/>
</dbReference>
<keyword evidence="2" id="KW-0812">Transmembrane</keyword>
<keyword evidence="7" id="KW-0732">Signal</keyword>
<proteinExistence type="predicted"/>
<protein>
    <submittedName>
        <fullName evidence="8">SLIT2 protein</fullName>
    </submittedName>
</protein>
<dbReference type="OrthoDB" id="6105302at2759"/>
<keyword evidence="3" id="KW-0130">Cell adhesion</keyword>
<dbReference type="InterPro" id="IPR052313">
    <property type="entry name" value="GPIb-IX-V_Complex"/>
</dbReference>
<keyword evidence="9" id="KW-1185">Reference proteome</keyword>
<evidence type="ECO:0000256" key="1">
    <source>
        <dbReference type="ARBA" id="ARBA00004167"/>
    </source>
</evidence>